<protein>
    <submittedName>
        <fullName evidence="3">Uncharacterized protein</fullName>
    </submittedName>
</protein>
<keyword evidence="2" id="KW-0539">Nucleus</keyword>
<accession>A0ABR3JM45</accession>
<comment type="caution">
    <text evidence="3">The sequence shown here is derived from an EMBL/GenBank/DDBJ whole genome shotgun (WGS) entry which is preliminary data.</text>
</comment>
<proteinExistence type="predicted"/>
<comment type="subcellular location">
    <subcellularLocation>
        <location evidence="1">Nucleus</location>
    </subcellularLocation>
</comment>
<evidence type="ECO:0000256" key="1">
    <source>
        <dbReference type="ARBA" id="ARBA00004123"/>
    </source>
</evidence>
<organism evidence="3 4">
    <name type="scientific">Hohenbuehelia grisea</name>
    <dbReference type="NCBI Taxonomy" id="104357"/>
    <lineage>
        <taxon>Eukaryota</taxon>
        <taxon>Fungi</taxon>
        <taxon>Dikarya</taxon>
        <taxon>Basidiomycota</taxon>
        <taxon>Agaricomycotina</taxon>
        <taxon>Agaricomycetes</taxon>
        <taxon>Agaricomycetidae</taxon>
        <taxon>Agaricales</taxon>
        <taxon>Pleurotineae</taxon>
        <taxon>Pleurotaceae</taxon>
        <taxon>Hohenbuehelia</taxon>
    </lineage>
</organism>
<evidence type="ECO:0000313" key="4">
    <source>
        <dbReference type="Proteomes" id="UP001556367"/>
    </source>
</evidence>
<name>A0ABR3JM45_9AGAR</name>
<sequence length="403" mass="45065">MDVFFSLSVGRPSGLRLSYVNCELPAPTDHGTGNDSHVANLYERYKYEFVKDVASEVLELSLTAQPPEYQTILDLDKKLREKVPPKELTLDVILSDDSLSVTQYMRVCSLCQFRAATTFYIHRPYFAQAMLDHPTNPFQSPYAPSFLAAYRCASEVIQLSGSHSRKLPEICIRWWSFWTNLLSSAIIVGSIVIRVPTSPIVPRAYAELGRAVDIFEDGAENSHRAKHGLTILRKMRQQAERVYSKYNSRRSSTAHEGADDIDPDFGVDELSILGGRTRLFYHNSNSVASTLQRSQPTNNPAPLVPPADFAMGESSTERLPPYHEGYVLPELDTSVEATIRNMMSQSLETTFPSSSYEPSVAPFSDIAGSSPSFPEEDDVSSVNASWTAFLQSIDDFKHRSTLR</sequence>
<gene>
    <name evidence="3" type="ORF">HGRIS_002580</name>
</gene>
<dbReference type="EMBL" id="JASNQZ010000006">
    <property type="protein sequence ID" value="KAL0956432.1"/>
    <property type="molecule type" value="Genomic_DNA"/>
</dbReference>
<keyword evidence="4" id="KW-1185">Reference proteome</keyword>
<evidence type="ECO:0000313" key="3">
    <source>
        <dbReference type="EMBL" id="KAL0956432.1"/>
    </source>
</evidence>
<dbReference type="InterPro" id="IPR050613">
    <property type="entry name" value="Sec_Metabolite_Reg"/>
</dbReference>
<reference evidence="4" key="1">
    <citation type="submission" date="2024-06" db="EMBL/GenBank/DDBJ databases">
        <title>Multi-omics analyses provide insights into the biosynthesis of the anticancer antibiotic pleurotin in Hohenbuehelia grisea.</title>
        <authorList>
            <person name="Weaver J.A."/>
            <person name="Alberti F."/>
        </authorList>
    </citation>
    <scope>NUCLEOTIDE SEQUENCE [LARGE SCALE GENOMIC DNA]</scope>
    <source>
        <strain evidence="4">T-177</strain>
    </source>
</reference>
<evidence type="ECO:0000256" key="2">
    <source>
        <dbReference type="ARBA" id="ARBA00023242"/>
    </source>
</evidence>
<dbReference type="PANTHER" id="PTHR31001">
    <property type="entry name" value="UNCHARACTERIZED TRANSCRIPTIONAL REGULATORY PROTEIN"/>
    <property type="match status" value="1"/>
</dbReference>
<dbReference type="CDD" id="cd12148">
    <property type="entry name" value="fungal_TF_MHR"/>
    <property type="match status" value="1"/>
</dbReference>
<dbReference type="Proteomes" id="UP001556367">
    <property type="component" value="Unassembled WGS sequence"/>
</dbReference>